<comment type="caution">
    <text evidence="1">The sequence shown here is derived from an EMBL/GenBank/DDBJ whole genome shotgun (WGS) entry which is preliminary data.</text>
</comment>
<dbReference type="EMBL" id="JAFFGU010000006">
    <property type="protein sequence ID" value="MBM7279000.1"/>
    <property type="molecule type" value="Genomic_DNA"/>
</dbReference>
<reference evidence="1" key="1">
    <citation type="submission" date="2021-02" db="EMBL/GenBank/DDBJ databases">
        <title>Taxonomy, biology and ecology of Rhodococcus bacteria occurring in California pistachio and other woody hosts as revealed by genome sequence analyses.</title>
        <authorList>
            <person name="Riely B."/>
            <person name="Gai Y."/>
        </authorList>
    </citation>
    <scope>NUCLEOTIDE SEQUENCE</scope>
    <source>
        <strain evidence="1">BP-295</strain>
    </source>
</reference>
<protein>
    <submittedName>
        <fullName evidence="1">Uncharacterized protein</fullName>
    </submittedName>
</protein>
<evidence type="ECO:0000313" key="2">
    <source>
        <dbReference type="Proteomes" id="UP001195196"/>
    </source>
</evidence>
<gene>
    <name evidence="1" type="ORF">JTZ10_14680</name>
</gene>
<dbReference type="Proteomes" id="UP001195196">
    <property type="component" value="Unassembled WGS sequence"/>
</dbReference>
<evidence type="ECO:0000313" key="1">
    <source>
        <dbReference type="EMBL" id="MBM7279000.1"/>
    </source>
</evidence>
<name>A0AAW4G7D5_GORRU</name>
<dbReference type="RefSeq" id="WP_127963086.1">
    <property type="nucleotide sequence ID" value="NZ_JAFFGU010000006.1"/>
</dbReference>
<sequence>MYVTVQPGRVEVLEATDYRRFQVEAAASLTAADIAKQLKDSRLGEIEGDHAWIHIGALTVLLAASEGFDGRQFEAMVAYAHERGWVSDDGGSLRAHLVRAGTA</sequence>
<proteinExistence type="predicted"/>
<accession>A0AAW4G7D5</accession>
<organism evidence="1 2">
    <name type="scientific">Gordonia rubripertincta</name>
    <name type="common">Rhodococcus corallinus</name>
    <dbReference type="NCBI Taxonomy" id="36822"/>
    <lineage>
        <taxon>Bacteria</taxon>
        <taxon>Bacillati</taxon>
        <taxon>Actinomycetota</taxon>
        <taxon>Actinomycetes</taxon>
        <taxon>Mycobacteriales</taxon>
        <taxon>Gordoniaceae</taxon>
        <taxon>Gordonia</taxon>
    </lineage>
</organism>
<dbReference type="GeneID" id="80261826"/>
<dbReference type="AlphaFoldDB" id="A0AAW4G7D5"/>